<protein>
    <submittedName>
        <fullName evidence="7">Putative TetR transcriptional regulator</fullName>
    </submittedName>
</protein>
<dbReference type="STRING" id="391625.PPSIR1_30479"/>
<dbReference type="PANTHER" id="PTHR30055">
    <property type="entry name" value="HTH-TYPE TRANSCRIPTIONAL REGULATOR RUTR"/>
    <property type="match status" value="1"/>
</dbReference>
<evidence type="ECO:0000313" key="7">
    <source>
        <dbReference type="EMBL" id="EDM74944.1"/>
    </source>
</evidence>
<dbReference type="OrthoDB" id="9812993at2"/>
<dbReference type="InterPro" id="IPR050109">
    <property type="entry name" value="HTH-type_TetR-like_transc_reg"/>
</dbReference>
<dbReference type="InterPro" id="IPR001647">
    <property type="entry name" value="HTH_TetR"/>
</dbReference>
<organism evidence="7 8">
    <name type="scientific">Plesiocystis pacifica SIR-1</name>
    <dbReference type="NCBI Taxonomy" id="391625"/>
    <lineage>
        <taxon>Bacteria</taxon>
        <taxon>Pseudomonadati</taxon>
        <taxon>Myxococcota</taxon>
        <taxon>Polyangia</taxon>
        <taxon>Nannocystales</taxon>
        <taxon>Nannocystaceae</taxon>
        <taxon>Plesiocystis</taxon>
    </lineage>
</organism>
<dbReference type="GO" id="GO:0003700">
    <property type="term" value="F:DNA-binding transcription factor activity"/>
    <property type="evidence" value="ECO:0007669"/>
    <property type="project" value="TreeGrafter"/>
</dbReference>
<evidence type="ECO:0000256" key="2">
    <source>
        <dbReference type="ARBA" id="ARBA00023125"/>
    </source>
</evidence>
<dbReference type="InterPro" id="IPR009057">
    <property type="entry name" value="Homeodomain-like_sf"/>
</dbReference>
<dbReference type="SUPFAM" id="SSF48498">
    <property type="entry name" value="Tetracyclin repressor-like, C-terminal domain"/>
    <property type="match status" value="1"/>
</dbReference>
<proteinExistence type="predicted"/>
<accession>A6GGP4</accession>
<feature type="DNA-binding region" description="H-T-H motif" evidence="4">
    <location>
        <begin position="17"/>
        <end position="36"/>
    </location>
</feature>
<keyword evidence="3" id="KW-0804">Transcription</keyword>
<dbReference type="EMBL" id="ABCS01000109">
    <property type="protein sequence ID" value="EDM74944.1"/>
    <property type="molecule type" value="Genomic_DNA"/>
</dbReference>
<evidence type="ECO:0000313" key="8">
    <source>
        <dbReference type="Proteomes" id="UP000005801"/>
    </source>
</evidence>
<dbReference type="InterPro" id="IPR036271">
    <property type="entry name" value="Tet_transcr_reg_TetR-rel_C_sf"/>
</dbReference>
<name>A6GGP4_9BACT</name>
<feature type="compositionally biased region" description="Pro residues" evidence="5">
    <location>
        <begin position="155"/>
        <end position="164"/>
    </location>
</feature>
<comment type="caution">
    <text evidence="7">The sequence shown here is derived from an EMBL/GenBank/DDBJ whole genome shotgun (WGS) entry which is preliminary data.</text>
</comment>
<dbReference type="Gene3D" id="1.10.10.60">
    <property type="entry name" value="Homeodomain-like"/>
    <property type="match status" value="1"/>
</dbReference>
<dbReference type="AlphaFoldDB" id="A6GGP4"/>
<dbReference type="GO" id="GO:0000976">
    <property type="term" value="F:transcription cis-regulatory region binding"/>
    <property type="evidence" value="ECO:0007669"/>
    <property type="project" value="TreeGrafter"/>
</dbReference>
<dbReference type="eggNOG" id="COG1309">
    <property type="taxonomic scope" value="Bacteria"/>
</dbReference>
<dbReference type="Pfam" id="PF00440">
    <property type="entry name" value="TetR_N"/>
    <property type="match status" value="1"/>
</dbReference>
<reference evidence="7 8" key="1">
    <citation type="submission" date="2007-06" db="EMBL/GenBank/DDBJ databases">
        <authorList>
            <person name="Shimkets L."/>
            <person name="Ferriera S."/>
            <person name="Johnson J."/>
            <person name="Kravitz S."/>
            <person name="Beeson K."/>
            <person name="Sutton G."/>
            <person name="Rogers Y.-H."/>
            <person name="Friedman R."/>
            <person name="Frazier M."/>
            <person name="Venter J.C."/>
        </authorList>
    </citation>
    <scope>NUCLEOTIDE SEQUENCE [LARGE SCALE GENOMIC DNA]</scope>
    <source>
        <strain evidence="7 8">SIR-1</strain>
    </source>
</reference>
<keyword evidence="8" id="KW-1185">Reference proteome</keyword>
<dbReference type="PANTHER" id="PTHR30055:SF234">
    <property type="entry name" value="HTH-TYPE TRANSCRIPTIONAL REGULATOR BETI"/>
    <property type="match status" value="1"/>
</dbReference>
<dbReference type="PROSITE" id="PS50977">
    <property type="entry name" value="HTH_TETR_2"/>
    <property type="match status" value="1"/>
</dbReference>
<evidence type="ECO:0000256" key="1">
    <source>
        <dbReference type="ARBA" id="ARBA00023015"/>
    </source>
</evidence>
<feature type="domain" description="HTH tetR-type" evidence="6">
    <location>
        <begin position="1"/>
        <end position="54"/>
    </location>
</feature>
<feature type="region of interest" description="Disordered" evidence="5">
    <location>
        <begin position="155"/>
        <end position="178"/>
    </location>
</feature>
<sequence>MDHAETRLLIQGYRGMRVDELARDVGISKRTLYEQFRTKEQMAREALARLVDGLDLGVDQILAREADEAEQLRAIVLLMCRRYARAQPPFYRDLETTPSLTELIEGSQRRTCEKIDEVIRAGIASGRFRTGLEPALVRTTFLAACEALLRPQLPKAPAPVPPGEPRQVGGPAVSEEAQSDMRASAEAALEATFTQVLDVILNGVRQG</sequence>
<dbReference type="Gene3D" id="1.10.357.10">
    <property type="entry name" value="Tetracycline Repressor, domain 2"/>
    <property type="match status" value="1"/>
</dbReference>
<evidence type="ECO:0000256" key="5">
    <source>
        <dbReference type="SAM" id="MobiDB-lite"/>
    </source>
</evidence>
<keyword evidence="1" id="KW-0805">Transcription regulation</keyword>
<dbReference type="SUPFAM" id="SSF46689">
    <property type="entry name" value="Homeodomain-like"/>
    <property type="match status" value="1"/>
</dbReference>
<keyword evidence="2 4" id="KW-0238">DNA-binding</keyword>
<evidence type="ECO:0000256" key="3">
    <source>
        <dbReference type="ARBA" id="ARBA00023163"/>
    </source>
</evidence>
<gene>
    <name evidence="7" type="ORF">PPSIR1_30479</name>
</gene>
<evidence type="ECO:0000259" key="6">
    <source>
        <dbReference type="PROSITE" id="PS50977"/>
    </source>
</evidence>
<evidence type="ECO:0000256" key="4">
    <source>
        <dbReference type="PROSITE-ProRule" id="PRU00335"/>
    </source>
</evidence>
<dbReference type="Proteomes" id="UP000005801">
    <property type="component" value="Unassembled WGS sequence"/>
</dbReference>